<feature type="transmembrane region" description="Helical" evidence="1">
    <location>
        <begin position="31"/>
        <end position="49"/>
    </location>
</feature>
<proteinExistence type="predicted"/>
<keyword evidence="1" id="KW-0472">Membrane</keyword>
<accession>A0A9J6RCI8</accession>
<keyword evidence="3" id="KW-1185">Reference proteome</keyword>
<keyword evidence="1" id="KW-1133">Transmembrane helix</keyword>
<name>A0A9J6RCI8_9BACI</name>
<evidence type="ECO:0000313" key="3">
    <source>
        <dbReference type="Proteomes" id="UP001084197"/>
    </source>
</evidence>
<dbReference type="AlphaFoldDB" id="A0A9J6RCI8"/>
<evidence type="ECO:0000256" key="1">
    <source>
        <dbReference type="SAM" id="Phobius"/>
    </source>
</evidence>
<comment type="caution">
    <text evidence="2">The sequence shown here is derived from an EMBL/GenBank/DDBJ whole genome shotgun (WGS) entry which is preliminary data.</text>
</comment>
<dbReference type="Proteomes" id="UP001084197">
    <property type="component" value="Unassembled WGS sequence"/>
</dbReference>
<organism evidence="2 3">
    <name type="scientific">Natronobacillus azotifigens</name>
    <dbReference type="NCBI Taxonomy" id="472978"/>
    <lineage>
        <taxon>Bacteria</taxon>
        <taxon>Bacillati</taxon>
        <taxon>Bacillota</taxon>
        <taxon>Bacilli</taxon>
        <taxon>Bacillales</taxon>
        <taxon>Bacillaceae</taxon>
        <taxon>Natronobacillus</taxon>
    </lineage>
</organism>
<evidence type="ECO:0000313" key="2">
    <source>
        <dbReference type="EMBL" id="MCZ0703426.1"/>
    </source>
</evidence>
<dbReference type="RefSeq" id="WP_268780198.1">
    <property type="nucleotide sequence ID" value="NZ_JAPRAT010000017.1"/>
</dbReference>
<sequence>MDWLTDWGPLILIIIVAIFVLRTVVSFAMKVLTSIVFLALAGFAVYYFIL</sequence>
<keyword evidence="1" id="KW-0812">Transmembrane</keyword>
<gene>
    <name evidence="2" type="ORF">OWO01_09375</name>
</gene>
<reference evidence="2" key="1">
    <citation type="submission" date="2022-11" db="EMBL/GenBank/DDBJ databases">
        <title>WGS of Natronobacillus azotifigens 24KS-1, an anaerobic diazotrophic haloalkaliphile from soda-rich habitats.</title>
        <authorList>
            <person name="Sorokin D.Y."/>
            <person name="Merkel A.Y."/>
        </authorList>
    </citation>
    <scope>NUCLEOTIDE SEQUENCE</scope>
    <source>
        <strain evidence="2">24KS-1</strain>
    </source>
</reference>
<protein>
    <submittedName>
        <fullName evidence="2">Uncharacterized protein</fullName>
    </submittedName>
</protein>
<feature type="transmembrane region" description="Helical" evidence="1">
    <location>
        <begin position="6"/>
        <end position="24"/>
    </location>
</feature>
<dbReference type="EMBL" id="JAPRAT010000017">
    <property type="protein sequence ID" value="MCZ0703426.1"/>
    <property type="molecule type" value="Genomic_DNA"/>
</dbReference>